<dbReference type="PATRIC" id="fig|889306.3.peg.303"/>
<keyword evidence="2" id="KW-1185">Reference proteome</keyword>
<gene>
    <name evidence="1" type="ORF">KP78_02990</name>
</gene>
<sequence length="38" mass="4021">MIRVESTISGVCPEIAQTSVQLGLTFDGVRIKSTLAQA</sequence>
<dbReference type="STRING" id="889306.KP78_02990"/>
<dbReference type="InterPro" id="IPR036513">
    <property type="entry name" value="STAS_dom_sf"/>
</dbReference>
<dbReference type="AlphaFoldDB" id="A0A0C2SD87"/>
<evidence type="ECO:0000313" key="2">
    <source>
        <dbReference type="Proteomes" id="UP000031938"/>
    </source>
</evidence>
<organism evidence="1 2">
    <name type="scientific">Jeotgalibacillus soli</name>
    <dbReference type="NCBI Taxonomy" id="889306"/>
    <lineage>
        <taxon>Bacteria</taxon>
        <taxon>Bacillati</taxon>
        <taxon>Bacillota</taxon>
        <taxon>Bacilli</taxon>
        <taxon>Bacillales</taxon>
        <taxon>Caryophanaceae</taxon>
        <taxon>Jeotgalibacillus</taxon>
    </lineage>
</organism>
<dbReference type="Gene3D" id="3.30.750.24">
    <property type="entry name" value="STAS domain"/>
    <property type="match status" value="1"/>
</dbReference>
<protein>
    <submittedName>
        <fullName evidence="1">Uncharacterized protein</fullName>
    </submittedName>
</protein>
<evidence type="ECO:0000313" key="1">
    <source>
        <dbReference type="EMBL" id="KIL51929.1"/>
    </source>
</evidence>
<accession>A0A0C2SD87</accession>
<proteinExistence type="predicted"/>
<name>A0A0C2SD87_9BACL</name>
<reference evidence="1 2" key="1">
    <citation type="submission" date="2015-01" db="EMBL/GenBank/DDBJ databases">
        <title>Genome sequencing of Jeotgalibacillus soli.</title>
        <authorList>
            <person name="Goh K.M."/>
            <person name="Chan K.-G."/>
            <person name="Yaakop A.S."/>
            <person name="Ee R."/>
            <person name="Gan H.M."/>
            <person name="Chan C.S."/>
        </authorList>
    </citation>
    <scope>NUCLEOTIDE SEQUENCE [LARGE SCALE GENOMIC DNA]</scope>
    <source>
        <strain evidence="1 2">P9</strain>
    </source>
</reference>
<dbReference type="Proteomes" id="UP000031938">
    <property type="component" value="Unassembled WGS sequence"/>
</dbReference>
<dbReference type="EMBL" id="JXRP01000006">
    <property type="protein sequence ID" value="KIL51929.1"/>
    <property type="molecule type" value="Genomic_DNA"/>
</dbReference>
<comment type="caution">
    <text evidence="1">The sequence shown here is derived from an EMBL/GenBank/DDBJ whole genome shotgun (WGS) entry which is preliminary data.</text>
</comment>